<gene>
    <name evidence="2" type="ORF">F1C12_10250</name>
</gene>
<evidence type="ECO:0000313" key="2">
    <source>
        <dbReference type="EMBL" id="QNE35468.1"/>
    </source>
</evidence>
<proteinExistence type="predicted"/>
<feature type="coiled-coil region" evidence="1">
    <location>
        <begin position="72"/>
        <end position="99"/>
    </location>
</feature>
<dbReference type="Proteomes" id="UP000515511">
    <property type="component" value="Chromosome"/>
</dbReference>
<accession>A0A7G6YAF3</accession>
<dbReference type="KEGG" id="lse:F1C12_10250"/>
<dbReference type="AlphaFoldDB" id="A0A7G6YAF3"/>
<name>A0A7G6YAF3_9MICO</name>
<evidence type="ECO:0000256" key="1">
    <source>
        <dbReference type="SAM" id="Coils"/>
    </source>
</evidence>
<organism evidence="2 3">
    <name type="scientific">Leifsonia shinshuensis</name>
    <dbReference type="NCBI Taxonomy" id="150026"/>
    <lineage>
        <taxon>Bacteria</taxon>
        <taxon>Bacillati</taxon>
        <taxon>Actinomycetota</taxon>
        <taxon>Actinomycetes</taxon>
        <taxon>Micrococcales</taxon>
        <taxon>Microbacteriaceae</taxon>
        <taxon>Leifsonia</taxon>
    </lineage>
</organism>
<keyword evidence="1" id="KW-0175">Coiled coil</keyword>
<sequence>MSDPSASMRAEFDRRIRTLESRVDDDLQTLHLLDEQWETFRRAIRENVARFEEAGHTVGTDDPRVHHDLAALREVDAYIRKLAEEQNELRAEASRTIRADGEDAIARLRNEQGGLPWD</sequence>
<reference evidence="3" key="1">
    <citation type="submission" date="2019-09" db="EMBL/GenBank/DDBJ databases">
        <title>Antimicrobial potential of Antarctic Bacteria.</title>
        <authorList>
            <person name="Benaud N."/>
            <person name="Edwards R.J."/>
            <person name="Ferrari B.C."/>
        </authorList>
    </citation>
    <scope>NUCLEOTIDE SEQUENCE [LARGE SCALE GENOMIC DNA]</scope>
    <source>
        <strain evidence="3">INR9</strain>
    </source>
</reference>
<protein>
    <submittedName>
        <fullName evidence="2">Uncharacterized protein</fullName>
    </submittedName>
</protein>
<dbReference type="RefSeq" id="WP_185278630.1">
    <property type="nucleotide sequence ID" value="NZ_CP043641.1"/>
</dbReference>
<evidence type="ECO:0000313" key="3">
    <source>
        <dbReference type="Proteomes" id="UP000515511"/>
    </source>
</evidence>
<dbReference type="EMBL" id="CP043641">
    <property type="protein sequence ID" value="QNE35468.1"/>
    <property type="molecule type" value="Genomic_DNA"/>
</dbReference>